<reference evidence="2 3" key="1">
    <citation type="submission" date="2020-01" db="EMBL/GenBank/DDBJ databases">
        <authorList>
            <person name="Gupta K D."/>
        </authorList>
    </citation>
    <scope>NUCLEOTIDE SEQUENCE [LARGE SCALE GENOMIC DNA]</scope>
</reference>
<keyword evidence="1" id="KW-0732">Signal</keyword>
<feature type="chain" id="PRO_5035770521" evidence="1">
    <location>
        <begin position="23"/>
        <end position="295"/>
    </location>
</feature>
<dbReference type="Proteomes" id="UP000467700">
    <property type="component" value="Unassembled WGS sequence"/>
</dbReference>
<sequence>MVQVKTAASLFLAAAAVAPAVAYPYYDADDSLVTREDNEFAGGIYGRRFTPHRLSERDDFEELMEREEFEDLMERDPLLGFNHLKKWIKGRKGAAAPAPDAGAEYARELEFDEDLFTREFDELMEREPILGFNHLRKWLGKKKTAPAAEGNFESPPLVGRESTNEVVFAREVDELEAREPGFLTWIKGIFNPKKKAEEEKKKKEAEAAKKAAAEPAAPEARDYDELLERYFDDLQERELSTSEEELMAREPFLGINHLRKWIKGRKGAAADPSAEAPVAREYDELLEREFYDDLD</sequence>
<comment type="caution">
    <text evidence="2">The sequence shown here is derived from an EMBL/GenBank/DDBJ whole genome shotgun (WGS) entry which is preliminary data.</text>
</comment>
<dbReference type="EMBL" id="CACVBS010000101">
    <property type="protein sequence ID" value="CAA7271084.1"/>
    <property type="molecule type" value="Genomic_DNA"/>
</dbReference>
<evidence type="ECO:0000313" key="3">
    <source>
        <dbReference type="Proteomes" id="UP000467700"/>
    </source>
</evidence>
<gene>
    <name evidence="2" type="ORF">AAE3_LOCUS13289</name>
</gene>
<name>A0A8S0XTK0_CYCAE</name>
<dbReference type="OrthoDB" id="10666226at2759"/>
<accession>A0A8S0XTK0</accession>
<organism evidence="2 3">
    <name type="scientific">Cyclocybe aegerita</name>
    <name type="common">Black poplar mushroom</name>
    <name type="synonym">Agrocybe aegerita</name>
    <dbReference type="NCBI Taxonomy" id="1973307"/>
    <lineage>
        <taxon>Eukaryota</taxon>
        <taxon>Fungi</taxon>
        <taxon>Dikarya</taxon>
        <taxon>Basidiomycota</taxon>
        <taxon>Agaricomycotina</taxon>
        <taxon>Agaricomycetes</taxon>
        <taxon>Agaricomycetidae</taxon>
        <taxon>Agaricales</taxon>
        <taxon>Agaricineae</taxon>
        <taxon>Bolbitiaceae</taxon>
        <taxon>Cyclocybe</taxon>
    </lineage>
</organism>
<proteinExistence type="predicted"/>
<feature type="signal peptide" evidence="1">
    <location>
        <begin position="1"/>
        <end position="22"/>
    </location>
</feature>
<keyword evidence="3" id="KW-1185">Reference proteome</keyword>
<dbReference type="AlphaFoldDB" id="A0A8S0XTK0"/>
<evidence type="ECO:0000313" key="2">
    <source>
        <dbReference type="EMBL" id="CAA7271084.1"/>
    </source>
</evidence>
<evidence type="ECO:0000256" key="1">
    <source>
        <dbReference type="SAM" id="SignalP"/>
    </source>
</evidence>
<protein>
    <submittedName>
        <fullName evidence="2">Uncharacterized protein</fullName>
    </submittedName>
</protein>